<reference evidence="2" key="1">
    <citation type="submission" date="2023-04" db="EMBL/GenBank/DDBJ databases">
        <authorList>
            <consortium name="ELIXIR-Norway"/>
        </authorList>
    </citation>
    <scope>NUCLEOTIDE SEQUENCE [LARGE SCALE GENOMIC DNA]</scope>
</reference>
<dbReference type="Proteomes" id="UP001176941">
    <property type="component" value="Chromosome 33"/>
</dbReference>
<sequence>MVHNEGRWFSAPGAELRGSPHTPWGAGRPREAWMGLHSPQALEGPVSANERGTAENSVADQAQPRQETPRDSGREGSGVRVSANEGNSACSATMHVASPSPLAPWAPPSARPAGQPDPPWARPLAVVLSGPFSEPGAALEAASPTLLGPPVGAACARGTAAPLSPQGGVTGLWASLLSLPCRPDSPSLLDFFSLGLLVVGPAWGLWVPSEVTSSFKDNVFGAAERPRGHLALVPRTSCPCRALSLAGGSQHPGADPQPAREGPAPCRAAPGSTVLGQPAAPPGALGVDAPFSLRSSL</sequence>
<feature type="region of interest" description="Disordered" evidence="1">
    <location>
        <begin position="244"/>
        <end position="297"/>
    </location>
</feature>
<keyword evidence="3" id="KW-1185">Reference proteome</keyword>
<gene>
    <name evidence="2" type="ORF">MRATA1EN1_LOCUS21687</name>
</gene>
<feature type="compositionally biased region" description="Polar residues" evidence="1">
    <location>
        <begin position="54"/>
        <end position="66"/>
    </location>
</feature>
<name>A0ABN8ZFR9_RANTA</name>
<evidence type="ECO:0000256" key="1">
    <source>
        <dbReference type="SAM" id="MobiDB-lite"/>
    </source>
</evidence>
<dbReference type="EMBL" id="OX459969">
    <property type="protein sequence ID" value="CAI9172725.1"/>
    <property type="molecule type" value="Genomic_DNA"/>
</dbReference>
<evidence type="ECO:0000313" key="2">
    <source>
        <dbReference type="EMBL" id="CAI9172725.1"/>
    </source>
</evidence>
<evidence type="ECO:0000313" key="3">
    <source>
        <dbReference type="Proteomes" id="UP001176941"/>
    </source>
</evidence>
<feature type="region of interest" description="Disordered" evidence="1">
    <location>
        <begin position="1"/>
        <end position="84"/>
    </location>
</feature>
<accession>A0ABN8ZFR9</accession>
<organism evidence="2 3">
    <name type="scientific">Rangifer tarandus platyrhynchus</name>
    <name type="common">Svalbard reindeer</name>
    <dbReference type="NCBI Taxonomy" id="3082113"/>
    <lineage>
        <taxon>Eukaryota</taxon>
        <taxon>Metazoa</taxon>
        <taxon>Chordata</taxon>
        <taxon>Craniata</taxon>
        <taxon>Vertebrata</taxon>
        <taxon>Euteleostomi</taxon>
        <taxon>Mammalia</taxon>
        <taxon>Eutheria</taxon>
        <taxon>Laurasiatheria</taxon>
        <taxon>Artiodactyla</taxon>
        <taxon>Ruminantia</taxon>
        <taxon>Pecora</taxon>
        <taxon>Cervidae</taxon>
        <taxon>Odocoileinae</taxon>
        <taxon>Rangifer</taxon>
    </lineage>
</organism>
<protein>
    <submittedName>
        <fullName evidence="2">Uncharacterized protein</fullName>
    </submittedName>
</protein>
<proteinExistence type="predicted"/>